<dbReference type="AlphaFoldDB" id="A0A1S9PKU1"/>
<feature type="modified residue" description="4-aspartylphosphate" evidence="2">
    <location>
        <position position="53"/>
    </location>
</feature>
<protein>
    <recommendedName>
        <fullName evidence="3">Response regulatory domain-containing protein</fullName>
    </recommendedName>
</protein>
<dbReference type="InterPro" id="IPR050595">
    <property type="entry name" value="Bact_response_regulator"/>
</dbReference>
<dbReference type="CDD" id="cd17574">
    <property type="entry name" value="REC_OmpR"/>
    <property type="match status" value="1"/>
</dbReference>
<keyword evidence="1 2" id="KW-0597">Phosphoprotein</keyword>
<dbReference type="STRING" id="1792845.BC343_00295"/>
<proteinExistence type="predicted"/>
<evidence type="ECO:0000313" key="5">
    <source>
        <dbReference type="Proteomes" id="UP000189739"/>
    </source>
</evidence>
<evidence type="ECO:0000256" key="2">
    <source>
        <dbReference type="PROSITE-ProRule" id="PRU00169"/>
    </source>
</evidence>
<dbReference type="PANTHER" id="PTHR44591:SF3">
    <property type="entry name" value="RESPONSE REGULATORY DOMAIN-CONTAINING PROTEIN"/>
    <property type="match status" value="1"/>
</dbReference>
<dbReference type="RefSeq" id="WP_078345722.1">
    <property type="nucleotide sequence ID" value="NZ_MBTF01000001.1"/>
</dbReference>
<dbReference type="Gene3D" id="3.40.50.2300">
    <property type="match status" value="1"/>
</dbReference>
<keyword evidence="5" id="KW-1185">Reference proteome</keyword>
<gene>
    <name evidence="4" type="ORF">BC343_00295</name>
</gene>
<dbReference type="EMBL" id="MBTF01000001">
    <property type="protein sequence ID" value="OOQ61555.1"/>
    <property type="molecule type" value="Genomic_DNA"/>
</dbReference>
<dbReference type="Proteomes" id="UP000189739">
    <property type="component" value="Unassembled WGS sequence"/>
</dbReference>
<organism evidence="4 5">
    <name type="scientific">Mucilaginibacter pedocola</name>
    <dbReference type="NCBI Taxonomy" id="1792845"/>
    <lineage>
        <taxon>Bacteria</taxon>
        <taxon>Pseudomonadati</taxon>
        <taxon>Bacteroidota</taxon>
        <taxon>Sphingobacteriia</taxon>
        <taxon>Sphingobacteriales</taxon>
        <taxon>Sphingobacteriaceae</taxon>
        <taxon>Mucilaginibacter</taxon>
    </lineage>
</organism>
<dbReference type="PANTHER" id="PTHR44591">
    <property type="entry name" value="STRESS RESPONSE REGULATOR PROTEIN 1"/>
    <property type="match status" value="1"/>
</dbReference>
<dbReference type="SUPFAM" id="SSF52172">
    <property type="entry name" value="CheY-like"/>
    <property type="match status" value="1"/>
</dbReference>
<reference evidence="4 5" key="1">
    <citation type="submission" date="2016-07" db="EMBL/GenBank/DDBJ databases">
        <title>Genomic analysis of zinc-resistant bacterium Mucilaginibacter pedocola TBZ30.</title>
        <authorList>
            <person name="Huang J."/>
            <person name="Tang J."/>
        </authorList>
    </citation>
    <scope>NUCLEOTIDE SEQUENCE [LARGE SCALE GENOMIC DNA]</scope>
    <source>
        <strain evidence="4 5">TBZ30</strain>
    </source>
</reference>
<dbReference type="GO" id="GO:0000160">
    <property type="term" value="P:phosphorelay signal transduction system"/>
    <property type="evidence" value="ECO:0007669"/>
    <property type="project" value="InterPro"/>
</dbReference>
<dbReference type="InterPro" id="IPR011006">
    <property type="entry name" value="CheY-like_superfamily"/>
</dbReference>
<comment type="caution">
    <text evidence="4">The sequence shown here is derived from an EMBL/GenBank/DDBJ whole genome shotgun (WGS) entry which is preliminary data.</text>
</comment>
<name>A0A1S9PKU1_9SPHI</name>
<dbReference type="InterPro" id="IPR001789">
    <property type="entry name" value="Sig_transdc_resp-reg_receiver"/>
</dbReference>
<evidence type="ECO:0000313" key="4">
    <source>
        <dbReference type="EMBL" id="OOQ61555.1"/>
    </source>
</evidence>
<accession>A0A1S9PKU1</accession>
<dbReference type="PROSITE" id="PS50110">
    <property type="entry name" value="RESPONSE_REGULATORY"/>
    <property type="match status" value="1"/>
</dbReference>
<dbReference type="OrthoDB" id="5432534at2"/>
<sequence length="124" mass="13587">MRNKVLVIEDEPIIGEMMCILLEMEGYKVVSLSDTAWARRKLEANDIALVMLDLNLGGENGQSMCSYIKQQPDFKDIPVILVSGSTDLEKIAADCGADDYLAKPFDLKDFVSKVNKWTGAGAAA</sequence>
<feature type="domain" description="Response regulatory" evidence="3">
    <location>
        <begin position="4"/>
        <end position="118"/>
    </location>
</feature>
<evidence type="ECO:0000259" key="3">
    <source>
        <dbReference type="PROSITE" id="PS50110"/>
    </source>
</evidence>
<evidence type="ECO:0000256" key="1">
    <source>
        <dbReference type="ARBA" id="ARBA00022553"/>
    </source>
</evidence>
<dbReference type="SMART" id="SM00448">
    <property type="entry name" value="REC"/>
    <property type="match status" value="1"/>
</dbReference>
<dbReference type="Pfam" id="PF00072">
    <property type="entry name" value="Response_reg"/>
    <property type="match status" value="1"/>
</dbReference>